<name>A0A485KTN2_9STRA</name>
<dbReference type="Gene3D" id="1.25.40.990">
    <property type="match status" value="1"/>
</dbReference>
<sequence>MRGCCSFMCPKREANERTKYNELSKFELPPHVPVKRYRRSAAGTVIDPADVRPPSVLRETTHYLLSLLPSEMHMSIDLYHFLDDRFRAIRTDLVLQDEAADDILQPIARFYLVVQCILLHETTGRRDVTYASLRQLLEDQLHSVLLLLKQSSPEFQRYYLLMHVDGPGFALKLRDNFLHTTDKLTWKEAVWPWFRAASHKVVMEPHLIHRAILFSRLPVHMEHHLRRLAKAYTKQDQFPVADVARFLGLPSIHDATLLCRAFHLDVHDADSPFVRFNERPIPDVPDADLLAAFMHEEFSRIDGLREGTSLQDILLHGVDFPSDGEDESVLG</sequence>
<dbReference type="InterPro" id="IPR005062">
    <property type="entry name" value="SAC3/GANP/THP3_conserved"/>
</dbReference>
<proteinExistence type="predicted"/>
<keyword evidence="4" id="KW-1185">Reference proteome</keyword>
<feature type="domain" description="SAC3/GANP/THP3 conserved" evidence="1">
    <location>
        <begin position="8"/>
        <end position="267"/>
    </location>
</feature>
<dbReference type="GO" id="GO:0006406">
    <property type="term" value="P:mRNA export from nucleus"/>
    <property type="evidence" value="ECO:0007669"/>
    <property type="project" value="TreeGrafter"/>
</dbReference>
<dbReference type="OrthoDB" id="264795at2759"/>
<accession>A0A485KTN2</accession>
<evidence type="ECO:0000259" key="1">
    <source>
        <dbReference type="Pfam" id="PF03399"/>
    </source>
</evidence>
<organism evidence="3 4">
    <name type="scientific">Aphanomyces stellatus</name>
    <dbReference type="NCBI Taxonomy" id="120398"/>
    <lineage>
        <taxon>Eukaryota</taxon>
        <taxon>Sar</taxon>
        <taxon>Stramenopiles</taxon>
        <taxon>Oomycota</taxon>
        <taxon>Saprolegniomycetes</taxon>
        <taxon>Saprolegniales</taxon>
        <taxon>Verrucalvaceae</taxon>
        <taxon>Aphanomyces</taxon>
    </lineage>
</organism>
<protein>
    <submittedName>
        <fullName evidence="3">Aste57867_11687 protein</fullName>
    </submittedName>
</protein>
<dbReference type="EMBL" id="CAADRA010005320">
    <property type="protein sequence ID" value="VFT88544.1"/>
    <property type="molecule type" value="Genomic_DNA"/>
</dbReference>
<evidence type="ECO:0000313" key="3">
    <source>
        <dbReference type="EMBL" id="VFT88544.1"/>
    </source>
</evidence>
<dbReference type="PANTHER" id="PTHR12436:SF3">
    <property type="entry name" value="GERMINAL-CENTER ASSOCIATED NUCLEAR PROTEIN"/>
    <property type="match status" value="1"/>
</dbReference>
<dbReference type="Pfam" id="PF03399">
    <property type="entry name" value="SAC3_GANP"/>
    <property type="match status" value="1"/>
</dbReference>
<reference evidence="3 4" key="1">
    <citation type="submission" date="2019-03" db="EMBL/GenBank/DDBJ databases">
        <authorList>
            <person name="Gaulin E."/>
            <person name="Dumas B."/>
        </authorList>
    </citation>
    <scope>NUCLEOTIDE SEQUENCE [LARGE SCALE GENOMIC DNA]</scope>
    <source>
        <strain evidence="3">CBS 568.67</strain>
    </source>
</reference>
<reference evidence="2" key="2">
    <citation type="submission" date="2019-06" db="EMBL/GenBank/DDBJ databases">
        <title>Genomics analysis of Aphanomyces spp. identifies a new class of oomycete effector associated with host adaptation.</title>
        <authorList>
            <person name="Gaulin E."/>
        </authorList>
    </citation>
    <scope>NUCLEOTIDE SEQUENCE</scope>
    <source>
        <strain evidence="2">CBS 578.67</strain>
    </source>
</reference>
<evidence type="ECO:0000313" key="2">
    <source>
        <dbReference type="EMBL" id="KAF0697638.1"/>
    </source>
</evidence>
<dbReference type="Proteomes" id="UP000332933">
    <property type="component" value="Unassembled WGS sequence"/>
</dbReference>
<dbReference type="GO" id="GO:0005737">
    <property type="term" value="C:cytoplasm"/>
    <property type="evidence" value="ECO:0007669"/>
    <property type="project" value="TreeGrafter"/>
</dbReference>
<gene>
    <name evidence="3" type="primary">Aste57867_11687</name>
    <name evidence="2" type="ORF">As57867_011644</name>
    <name evidence="3" type="ORF">ASTE57867_11687</name>
</gene>
<dbReference type="InterPro" id="IPR045107">
    <property type="entry name" value="SAC3/GANP/THP3"/>
</dbReference>
<dbReference type="GO" id="GO:0070390">
    <property type="term" value="C:transcription export complex 2"/>
    <property type="evidence" value="ECO:0007669"/>
    <property type="project" value="TreeGrafter"/>
</dbReference>
<evidence type="ECO:0000313" key="4">
    <source>
        <dbReference type="Proteomes" id="UP000332933"/>
    </source>
</evidence>
<dbReference type="PANTHER" id="PTHR12436">
    <property type="entry name" value="80 KDA MCM3-ASSOCIATED PROTEIN"/>
    <property type="match status" value="1"/>
</dbReference>
<dbReference type="AlphaFoldDB" id="A0A485KTN2"/>
<dbReference type="EMBL" id="VJMH01005299">
    <property type="protein sequence ID" value="KAF0697638.1"/>
    <property type="molecule type" value="Genomic_DNA"/>
</dbReference>